<feature type="transmembrane region" description="Helical" evidence="4">
    <location>
        <begin position="284"/>
        <end position="305"/>
    </location>
</feature>
<gene>
    <name evidence="6" type="ORF">E4634_12100</name>
</gene>
<feature type="domain" description="Major facilitator superfamily (MFS) profile" evidence="5">
    <location>
        <begin position="15"/>
        <end position="403"/>
    </location>
</feature>
<evidence type="ECO:0000313" key="7">
    <source>
        <dbReference type="Proteomes" id="UP000298050"/>
    </source>
</evidence>
<evidence type="ECO:0000313" key="6">
    <source>
        <dbReference type="EMBL" id="TGD73021.1"/>
    </source>
</evidence>
<evidence type="ECO:0000256" key="3">
    <source>
        <dbReference type="ARBA" id="ARBA00023136"/>
    </source>
</evidence>
<reference evidence="6 7" key="1">
    <citation type="submission" date="2019-04" db="EMBL/GenBank/DDBJ databases">
        <title>Taxonomy of novel Haliea sp. from mangrove soil of West Coast of India.</title>
        <authorList>
            <person name="Verma A."/>
            <person name="Kumar P."/>
            <person name="Krishnamurthi S."/>
        </authorList>
    </citation>
    <scope>NUCLEOTIDE SEQUENCE [LARGE SCALE GENOMIC DNA]</scope>
    <source>
        <strain evidence="6 7">SAOS-164</strain>
    </source>
</reference>
<dbReference type="SUPFAM" id="SSF103473">
    <property type="entry name" value="MFS general substrate transporter"/>
    <property type="match status" value="1"/>
</dbReference>
<proteinExistence type="predicted"/>
<dbReference type="EMBL" id="SRLE01000008">
    <property type="protein sequence ID" value="TGD73021.1"/>
    <property type="molecule type" value="Genomic_DNA"/>
</dbReference>
<dbReference type="InterPro" id="IPR036259">
    <property type="entry name" value="MFS_trans_sf"/>
</dbReference>
<dbReference type="OrthoDB" id="3199327at2"/>
<feature type="transmembrane region" description="Helical" evidence="4">
    <location>
        <begin position="377"/>
        <end position="398"/>
    </location>
</feature>
<evidence type="ECO:0000256" key="2">
    <source>
        <dbReference type="ARBA" id="ARBA00022989"/>
    </source>
</evidence>
<dbReference type="InterPro" id="IPR020846">
    <property type="entry name" value="MFS_dom"/>
</dbReference>
<keyword evidence="7" id="KW-1185">Reference proteome</keyword>
<feature type="transmembrane region" description="Helical" evidence="4">
    <location>
        <begin position="170"/>
        <end position="191"/>
    </location>
</feature>
<keyword evidence="3 4" id="KW-0472">Membrane</keyword>
<evidence type="ECO:0000259" key="5">
    <source>
        <dbReference type="PROSITE" id="PS50850"/>
    </source>
</evidence>
<feature type="transmembrane region" description="Helical" evidence="4">
    <location>
        <begin position="139"/>
        <end position="164"/>
    </location>
</feature>
<dbReference type="RefSeq" id="WP_135444235.1">
    <property type="nucleotide sequence ID" value="NZ_SRLE01000008.1"/>
</dbReference>
<dbReference type="PANTHER" id="PTHR11360">
    <property type="entry name" value="MONOCARBOXYLATE TRANSPORTER"/>
    <property type="match status" value="1"/>
</dbReference>
<feature type="transmembrane region" description="Helical" evidence="4">
    <location>
        <begin position="106"/>
        <end position="127"/>
    </location>
</feature>
<dbReference type="PROSITE" id="PS50850">
    <property type="entry name" value="MFS"/>
    <property type="match status" value="1"/>
</dbReference>
<comment type="caution">
    <text evidence="6">The sequence shown here is derived from an EMBL/GenBank/DDBJ whole genome shotgun (WGS) entry which is preliminary data.</text>
</comment>
<protein>
    <submittedName>
        <fullName evidence="6">MFS transporter</fullName>
    </submittedName>
</protein>
<sequence>MPAADFRAELRRSWRALLATSLGLGSGMALHPFVLNVLAPHLVEGMGWSRADFALAGMAAGLAVFSYPLVGRLADRFGVRRIGSIGVAATVCSYLAIAALNGPLGWYVGILALQLTLGAMTTGPVFLRLVVRNFDRSRGLALAIAVSTPAVVAALGSPLLAALIEAADWRTGSVAVAIYCGVTGCAALLLVPDPAPVAEGAPAAADEAAVDTGGFRALLVDPRYRRLLLVTVLVSMPLVLTSSQLALVLVDNGMGMALAGSVAGLFPAGTIAGRLLAGLALDRYSARVVGAVGLALPALGMLLIVSPLDSVAALSTAVLLMGLAFGAEGDILAYITSRYFDLDNYGTALGTLFAAVGASAMLSAPLLSLSLGQGAGYTGFLLVASCSVLVGSAVLLGLRGEVRR</sequence>
<feature type="transmembrane region" description="Helical" evidence="4">
    <location>
        <begin position="82"/>
        <end position="100"/>
    </location>
</feature>
<dbReference type="GO" id="GO:0022857">
    <property type="term" value="F:transmembrane transporter activity"/>
    <property type="evidence" value="ECO:0007669"/>
    <property type="project" value="InterPro"/>
</dbReference>
<feature type="transmembrane region" description="Helical" evidence="4">
    <location>
        <begin position="311"/>
        <end position="335"/>
    </location>
</feature>
<dbReference type="InterPro" id="IPR011701">
    <property type="entry name" value="MFS"/>
</dbReference>
<dbReference type="Proteomes" id="UP000298050">
    <property type="component" value="Unassembled WGS sequence"/>
</dbReference>
<feature type="transmembrane region" description="Helical" evidence="4">
    <location>
        <begin position="347"/>
        <end position="371"/>
    </location>
</feature>
<dbReference type="PANTHER" id="PTHR11360:SF284">
    <property type="entry name" value="EG:103B4.3 PROTEIN-RELATED"/>
    <property type="match status" value="1"/>
</dbReference>
<dbReference type="Pfam" id="PF07690">
    <property type="entry name" value="MFS_1"/>
    <property type="match status" value="1"/>
</dbReference>
<evidence type="ECO:0000256" key="1">
    <source>
        <dbReference type="ARBA" id="ARBA00022692"/>
    </source>
</evidence>
<name>A0A4Z0M0F9_9GAMM</name>
<feature type="transmembrane region" description="Helical" evidence="4">
    <location>
        <begin position="227"/>
        <end position="250"/>
    </location>
</feature>
<dbReference type="InterPro" id="IPR050327">
    <property type="entry name" value="Proton-linked_MCT"/>
</dbReference>
<accession>A0A4Z0M0F9</accession>
<feature type="transmembrane region" description="Helical" evidence="4">
    <location>
        <begin position="256"/>
        <end position="277"/>
    </location>
</feature>
<organism evidence="6 7">
    <name type="scientific">Mangrovimicrobium sediminis</name>
    <dbReference type="NCBI Taxonomy" id="2562682"/>
    <lineage>
        <taxon>Bacteria</taxon>
        <taxon>Pseudomonadati</taxon>
        <taxon>Pseudomonadota</taxon>
        <taxon>Gammaproteobacteria</taxon>
        <taxon>Cellvibrionales</taxon>
        <taxon>Halieaceae</taxon>
        <taxon>Mangrovimicrobium</taxon>
    </lineage>
</organism>
<keyword evidence="2 4" id="KW-1133">Transmembrane helix</keyword>
<feature type="transmembrane region" description="Helical" evidence="4">
    <location>
        <begin position="53"/>
        <end position="70"/>
    </location>
</feature>
<evidence type="ECO:0000256" key="4">
    <source>
        <dbReference type="SAM" id="Phobius"/>
    </source>
</evidence>
<keyword evidence="1 4" id="KW-0812">Transmembrane</keyword>
<dbReference type="AlphaFoldDB" id="A0A4Z0M0F9"/>
<dbReference type="Gene3D" id="1.20.1250.20">
    <property type="entry name" value="MFS general substrate transporter like domains"/>
    <property type="match status" value="2"/>
</dbReference>